<protein>
    <recommendedName>
        <fullName evidence="4">GTP cyclohydrolase 1</fullName>
        <ecNumber evidence="3">3.5.4.16</ecNumber>
    </recommendedName>
    <alternativeName>
        <fullName evidence="6">GTP cyclohydrolase I</fullName>
    </alternativeName>
</protein>
<dbReference type="Gene3D" id="1.10.286.10">
    <property type="match status" value="1"/>
</dbReference>
<comment type="caution">
    <text evidence="8">The sequence shown here is derived from an EMBL/GenBank/DDBJ whole genome shotgun (WGS) entry which is preliminary data.</text>
</comment>
<dbReference type="GO" id="GO:0003934">
    <property type="term" value="F:GTP cyclohydrolase I activity"/>
    <property type="evidence" value="ECO:0007669"/>
    <property type="project" value="UniProtKB-EC"/>
</dbReference>
<keyword evidence="5" id="KW-0378">Hydrolase</keyword>
<accession>A0AAN7KSR9</accession>
<evidence type="ECO:0000256" key="3">
    <source>
        <dbReference type="ARBA" id="ARBA00012715"/>
    </source>
</evidence>
<dbReference type="InterPro" id="IPR043134">
    <property type="entry name" value="GTP-CH-I_N"/>
</dbReference>
<organism evidence="8 9">
    <name type="scientific">Trapa natans</name>
    <name type="common">Water chestnut</name>
    <dbReference type="NCBI Taxonomy" id="22666"/>
    <lineage>
        <taxon>Eukaryota</taxon>
        <taxon>Viridiplantae</taxon>
        <taxon>Streptophyta</taxon>
        <taxon>Embryophyta</taxon>
        <taxon>Tracheophyta</taxon>
        <taxon>Spermatophyta</taxon>
        <taxon>Magnoliopsida</taxon>
        <taxon>eudicotyledons</taxon>
        <taxon>Gunneridae</taxon>
        <taxon>Pentapetalae</taxon>
        <taxon>rosids</taxon>
        <taxon>malvids</taxon>
        <taxon>Myrtales</taxon>
        <taxon>Lythraceae</taxon>
        <taxon>Trapa</taxon>
    </lineage>
</organism>
<dbReference type="InterPro" id="IPR043133">
    <property type="entry name" value="GTP-CH-I_C/QueF"/>
</dbReference>
<dbReference type="PANTHER" id="PTHR11109:SF7">
    <property type="entry name" value="GTP CYCLOHYDROLASE 1"/>
    <property type="match status" value="1"/>
</dbReference>
<proteinExistence type="inferred from homology"/>
<dbReference type="InterPro" id="IPR001474">
    <property type="entry name" value="GTP_CycHdrlase_I"/>
</dbReference>
<sequence length="155" mass="17238">MVCSGFMVNPQMVSTVTKIIKSLGEYPLRKELSGTPVRFVQWLMNFKEIEIDLKLNGLEYKVQSYTLLPFHGVIYVGYFCAQGINLLPKALLQSVAHFFGFKLQVQKRLTRQIAENVSSLVGGDVMVVVEAYHTCMISRGIEKSGSSTSTIAILG</sequence>
<evidence type="ECO:0000256" key="5">
    <source>
        <dbReference type="ARBA" id="ARBA00022801"/>
    </source>
</evidence>
<reference evidence="8 9" key="1">
    <citation type="journal article" date="2023" name="Hortic Res">
        <title>Pangenome of water caltrop reveals structural variations and asymmetric subgenome divergence after allopolyploidization.</title>
        <authorList>
            <person name="Zhang X."/>
            <person name="Chen Y."/>
            <person name="Wang L."/>
            <person name="Yuan Y."/>
            <person name="Fang M."/>
            <person name="Shi L."/>
            <person name="Lu R."/>
            <person name="Comes H.P."/>
            <person name="Ma Y."/>
            <person name="Chen Y."/>
            <person name="Huang G."/>
            <person name="Zhou Y."/>
            <person name="Zheng Z."/>
            <person name="Qiu Y."/>
        </authorList>
    </citation>
    <scope>NUCLEOTIDE SEQUENCE [LARGE SCALE GENOMIC DNA]</scope>
    <source>
        <strain evidence="8">F231</strain>
    </source>
</reference>
<dbReference type="GO" id="GO:0005737">
    <property type="term" value="C:cytoplasm"/>
    <property type="evidence" value="ECO:0007669"/>
    <property type="project" value="TreeGrafter"/>
</dbReference>
<dbReference type="Proteomes" id="UP001346149">
    <property type="component" value="Unassembled WGS sequence"/>
</dbReference>
<feature type="domain" description="GTP cyclohydrolase I" evidence="7">
    <location>
        <begin position="67"/>
        <end position="155"/>
    </location>
</feature>
<comment type="similarity">
    <text evidence="2">Belongs to the GTP cyclohydrolase I family.</text>
</comment>
<keyword evidence="9" id="KW-1185">Reference proteome</keyword>
<evidence type="ECO:0000256" key="2">
    <source>
        <dbReference type="ARBA" id="ARBA00008085"/>
    </source>
</evidence>
<dbReference type="Pfam" id="PF01227">
    <property type="entry name" value="GTP_cyclohydroI"/>
    <property type="match status" value="1"/>
</dbReference>
<dbReference type="GO" id="GO:0006729">
    <property type="term" value="P:tetrahydrobiopterin biosynthetic process"/>
    <property type="evidence" value="ECO:0007669"/>
    <property type="project" value="TreeGrafter"/>
</dbReference>
<dbReference type="PANTHER" id="PTHR11109">
    <property type="entry name" value="GTP CYCLOHYDROLASE I"/>
    <property type="match status" value="1"/>
</dbReference>
<gene>
    <name evidence="8" type="ORF">SAY86_013654</name>
</gene>
<evidence type="ECO:0000256" key="1">
    <source>
        <dbReference type="ARBA" id="ARBA00005080"/>
    </source>
</evidence>
<comment type="pathway">
    <text evidence="1">Cofactor biosynthesis; 7,8-dihydroneopterin triphosphate biosynthesis; 7,8-dihydroneopterin triphosphate from GTP: step 1/1.</text>
</comment>
<name>A0AAN7KSR9_TRANT</name>
<evidence type="ECO:0000313" key="9">
    <source>
        <dbReference type="Proteomes" id="UP001346149"/>
    </source>
</evidence>
<dbReference type="Gene3D" id="3.30.1130.10">
    <property type="match status" value="1"/>
</dbReference>
<evidence type="ECO:0000259" key="7">
    <source>
        <dbReference type="Pfam" id="PF01227"/>
    </source>
</evidence>
<evidence type="ECO:0000256" key="4">
    <source>
        <dbReference type="ARBA" id="ARBA00017272"/>
    </source>
</evidence>
<dbReference type="GO" id="GO:0008270">
    <property type="term" value="F:zinc ion binding"/>
    <property type="evidence" value="ECO:0007669"/>
    <property type="project" value="TreeGrafter"/>
</dbReference>
<dbReference type="SUPFAM" id="SSF55620">
    <property type="entry name" value="Tetrahydrobiopterin biosynthesis enzymes-like"/>
    <property type="match status" value="1"/>
</dbReference>
<dbReference type="GO" id="GO:0005525">
    <property type="term" value="F:GTP binding"/>
    <property type="evidence" value="ECO:0007669"/>
    <property type="project" value="TreeGrafter"/>
</dbReference>
<dbReference type="GO" id="GO:0046654">
    <property type="term" value="P:tetrahydrofolate biosynthetic process"/>
    <property type="evidence" value="ECO:0007669"/>
    <property type="project" value="InterPro"/>
</dbReference>
<dbReference type="InterPro" id="IPR020602">
    <property type="entry name" value="GTP_CycHdrlase_I_dom"/>
</dbReference>
<dbReference type="AlphaFoldDB" id="A0AAN7KSR9"/>
<evidence type="ECO:0000313" key="8">
    <source>
        <dbReference type="EMBL" id="KAK4771879.1"/>
    </source>
</evidence>
<evidence type="ECO:0000256" key="6">
    <source>
        <dbReference type="ARBA" id="ARBA00030854"/>
    </source>
</evidence>
<dbReference type="EMBL" id="JAXQNO010000020">
    <property type="protein sequence ID" value="KAK4771879.1"/>
    <property type="molecule type" value="Genomic_DNA"/>
</dbReference>
<dbReference type="EC" id="3.5.4.16" evidence="3"/>